<dbReference type="Gene3D" id="3.30.40.10">
    <property type="entry name" value="Zinc/RING finger domain, C3HC4 (zinc finger)"/>
    <property type="match status" value="1"/>
</dbReference>
<dbReference type="InterPro" id="IPR016135">
    <property type="entry name" value="UBQ-conjugating_enzyme/RWD"/>
</dbReference>
<dbReference type="GO" id="GO:0061630">
    <property type="term" value="F:ubiquitin protein ligase activity"/>
    <property type="evidence" value="ECO:0007669"/>
    <property type="project" value="InterPro"/>
</dbReference>
<feature type="compositionally biased region" description="Basic and acidic residues" evidence="2">
    <location>
        <begin position="243"/>
        <end position="255"/>
    </location>
</feature>
<dbReference type="PROSITE" id="PS50908">
    <property type="entry name" value="RWD"/>
    <property type="match status" value="1"/>
</dbReference>
<evidence type="ECO:0000313" key="4">
    <source>
        <dbReference type="EMBL" id="CAE7179345.1"/>
    </source>
</evidence>
<organism evidence="4 5">
    <name type="scientific">Symbiodinium pilosum</name>
    <name type="common">Dinoflagellate</name>
    <dbReference type="NCBI Taxonomy" id="2952"/>
    <lineage>
        <taxon>Eukaryota</taxon>
        <taxon>Sar</taxon>
        <taxon>Alveolata</taxon>
        <taxon>Dinophyceae</taxon>
        <taxon>Suessiales</taxon>
        <taxon>Symbiodiniaceae</taxon>
        <taxon>Symbiodinium</taxon>
    </lineage>
</organism>
<keyword evidence="1" id="KW-0175">Coiled coil</keyword>
<dbReference type="Gene3D" id="3.10.110.10">
    <property type="entry name" value="Ubiquitin Conjugating Enzyme"/>
    <property type="match status" value="1"/>
</dbReference>
<dbReference type="InterPro" id="IPR013083">
    <property type="entry name" value="Znf_RING/FYVE/PHD"/>
</dbReference>
<feature type="non-terminal residue" evidence="4">
    <location>
        <position position="1"/>
    </location>
</feature>
<evidence type="ECO:0000313" key="5">
    <source>
        <dbReference type="Proteomes" id="UP000649617"/>
    </source>
</evidence>
<proteinExistence type="predicted"/>
<accession>A0A812ITE7</accession>
<dbReference type="Pfam" id="PF05773">
    <property type="entry name" value="RWD"/>
    <property type="match status" value="1"/>
</dbReference>
<dbReference type="InterPro" id="IPR006575">
    <property type="entry name" value="RWD_dom"/>
</dbReference>
<comment type="caution">
    <text evidence="4">The sequence shown here is derived from an EMBL/GenBank/DDBJ whole genome shotgun (WGS) entry which is preliminary data.</text>
</comment>
<dbReference type="InterPro" id="IPR001841">
    <property type="entry name" value="Znf_RING"/>
</dbReference>
<dbReference type="InterPro" id="IPR039133">
    <property type="entry name" value="RNF25"/>
</dbReference>
<dbReference type="OrthoDB" id="8062037at2759"/>
<feature type="region of interest" description="Disordered" evidence="2">
    <location>
        <begin position="229"/>
        <end position="255"/>
    </location>
</feature>
<feature type="domain" description="RWD" evidence="3">
    <location>
        <begin position="1"/>
        <end position="98"/>
    </location>
</feature>
<dbReference type="GO" id="GO:0016567">
    <property type="term" value="P:protein ubiquitination"/>
    <property type="evidence" value="ECO:0007669"/>
    <property type="project" value="TreeGrafter"/>
</dbReference>
<reference evidence="4" key="1">
    <citation type="submission" date="2021-02" db="EMBL/GenBank/DDBJ databases">
        <authorList>
            <person name="Dougan E. K."/>
            <person name="Rhodes N."/>
            <person name="Thang M."/>
            <person name="Chan C."/>
        </authorList>
    </citation>
    <scope>NUCLEOTIDE SEQUENCE</scope>
</reference>
<keyword evidence="5" id="KW-1185">Reference proteome</keyword>
<evidence type="ECO:0000259" key="3">
    <source>
        <dbReference type="PROSITE" id="PS50908"/>
    </source>
</evidence>
<gene>
    <name evidence="4" type="primary">Rnf25</name>
    <name evidence="4" type="ORF">SPIL2461_LOCUS1004</name>
</gene>
<dbReference type="AlphaFoldDB" id="A0A812ITE7"/>
<sequence length="269" mass="28885">AVALEVSGGSDCKVLVDLQPRVGQGTALVSATIALSLPSGYPGEAEPQVSVERSRGLSDSGVAALISAARSSLQSHGLDEEGCLCQLLEDVSAALDQANDESECLICLQACGSVTDASVVHAPCDHIFHAACLGRWAEIKISEAKEAATDKTQSVRSQRDALSRELAELTCSMEDLAEEAARLEDLIAKLTARRDAQRKALEEGEYLEDEEEAEEDEPPLEAQLATAKSELKSVQAKKRRSDLKHADLTEQHSNIDQDIKISCAPDFWD</sequence>
<evidence type="ECO:0000256" key="2">
    <source>
        <dbReference type="SAM" id="MobiDB-lite"/>
    </source>
</evidence>
<dbReference type="PANTHER" id="PTHR13198">
    <property type="entry name" value="RING FINGER PROTEIN 25"/>
    <property type="match status" value="1"/>
</dbReference>
<protein>
    <submittedName>
        <fullName evidence="4">Rnf25 protein</fullName>
    </submittedName>
</protein>
<evidence type="ECO:0000256" key="1">
    <source>
        <dbReference type="SAM" id="Coils"/>
    </source>
</evidence>
<dbReference type="Pfam" id="PF13639">
    <property type="entry name" value="zf-RING_2"/>
    <property type="match status" value="1"/>
</dbReference>
<dbReference type="PANTHER" id="PTHR13198:SF4">
    <property type="entry name" value="E3 UBIQUITIN-PROTEIN LIGASE RNF25"/>
    <property type="match status" value="1"/>
</dbReference>
<feature type="coiled-coil region" evidence="1">
    <location>
        <begin position="159"/>
        <end position="200"/>
    </location>
</feature>
<dbReference type="EMBL" id="CAJNIZ010000958">
    <property type="protein sequence ID" value="CAE7179345.1"/>
    <property type="molecule type" value="Genomic_DNA"/>
</dbReference>
<dbReference type="SUPFAM" id="SSF57850">
    <property type="entry name" value="RING/U-box"/>
    <property type="match status" value="1"/>
</dbReference>
<name>A0A812ITE7_SYMPI</name>
<dbReference type="Proteomes" id="UP000649617">
    <property type="component" value="Unassembled WGS sequence"/>
</dbReference>
<dbReference type="GO" id="GO:0005634">
    <property type="term" value="C:nucleus"/>
    <property type="evidence" value="ECO:0007669"/>
    <property type="project" value="TreeGrafter"/>
</dbReference>